<dbReference type="EMBL" id="FQ790286">
    <property type="protein sequence ID" value="CCD47372.1"/>
    <property type="molecule type" value="Genomic_DNA"/>
</dbReference>
<feature type="region of interest" description="Disordered" evidence="1">
    <location>
        <begin position="1"/>
        <end position="21"/>
    </location>
</feature>
<dbReference type="InParanoid" id="G2Y3Y2"/>
<dbReference type="HOGENOM" id="CLU_2346443_0_0_1"/>
<dbReference type="AlphaFoldDB" id="G2Y3Y2"/>
<dbReference type="Proteomes" id="UP000008177">
    <property type="component" value="Unplaced contigs"/>
</dbReference>
<evidence type="ECO:0000313" key="3">
    <source>
        <dbReference type="Proteomes" id="UP000008177"/>
    </source>
</evidence>
<evidence type="ECO:0000256" key="1">
    <source>
        <dbReference type="SAM" id="MobiDB-lite"/>
    </source>
</evidence>
<accession>G2Y3Y2</accession>
<proteinExistence type="predicted"/>
<dbReference type="STRING" id="999810.G2Y3Y2"/>
<evidence type="ECO:0000313" key="2">
    <source>
        <dbReference type="EMBL" id="CCD47372.1"/>
    </source>
</evidence>
<organism evidence="2 3">
    <name type="scientific">Botryotinia fuckeliana (strain T4)</name>
    <name type="common">Noble rot fungus</name>
    <name type="synonym">Botrytis cinerea</name>
    <dbReference type="NCBI Taxonomy" id="999810"/>
    <lineage>
        <taxon>Eukaryota</taxon>
        <taxon>Fungi</taxon>
        <taxon>Dikarya</taxon>
        <taxon>Ascomycota</taxon>
        <taxon>Pezizomycotina</taxon>
        <taxon>Leotiomycetes</taxon>
        <taxon>Helotiales</taxon>
        <taxon>Sclerotiniaceae</taxon>
        <taxon>Botrytis</taxon>
    </lineage>
</organism>
<reference evidence="3" key="1">
    <citation type="journal article" date="2011" name="PLoS Genet.">
        <title>Genomic analysis of the necrotrophic fungal pathogens Sclerotinia sclerotiorum and Botrytis cinerea.</title>
        <authorList>
            <person name="Amselem J."/>
            <person name="Cuomo C.A."/>
            <person name="van Kan J.A."/>
            <person name="Viaud M."/>
            <person name="Benito E.P."/>
            <person name="Couloux A."/>
            <person name="Coutinho P.M."/>
            <person name="de Vries R.P."/>
            <person name="Dyer P.S."/>
            <person name="Fillinger S."/>
            <person name="Fournier E."/>
            <person name="Gout L."/>
            <person name="Hahn M."/>
            <person name="Kohn L."/>
            <person name="Lapalu N."/>
            <person name="Plummer K.M."/>
            <person name="Pradier J.M."/>
            <person name="Quevillon E."/>
            <person name="Sharon A."/>
            <person name="Simon A."/>
            <person name="ten Have A."/>
            <person name="Tudzynski B."/>
            <person name="Tudzynski P."/>
            <person name="Wincker P."/>
            <person name="Andrew M."/>
            <person name="Anthouard V."/>
            <person name="Beever R.E."/>
            <person name="Beffa R."/>
            <person name="Benoit I."/>
            <person name="Bouzid O."/>
            <person name="Brault B."/>
            <person name="Chen Z."/>
            <person name="Choquer M."/>
            <person name="Collemare J."/>
            <person name="Cotton P."/>
            <person name="Danchin E.G."/>
            <person name="Da Silva C."/>
            <person name="Gautier A."/>
            <person name="Giraud C."/>
            <person name="Giraud T."/>
            <person name="Gonzalez C."/>
            <person name="Grossetete S."/>
            <person name="Guldener U."/>
            <person name="Henrissat B."/>
            <person name="Howlett B.J."/>
            <person name="Kodira C."/>
            <person name="Kretschmer M."/>
            <person name="Lappartient A."/>
            <person name="Leroch M."/>
            <person name="Levis C."/>
            <person name="Mauceli E."/>
            <person name="Neuveglise C."/>
            <person name="Oeser B."/>
            <person name="Pearson M."/>
            <person name="Poulain J."/>
            <person name="Poussereau N."/>
            <person name="Quesneville H."/>
            <person name="Rascle C."/>
            <person name="Schumacher J."/>
            <person name="Segurens B."/>
            <person name="Sexton A."/>
            <person name="Silva E."/>
            <person name="Sirven C."/>
            <person name="Soanes D.M."/>
            <person name="Talbot N.J."/>
            <person name="Templeton M."/>
            <person name="Yandava C."/>
            <person name="Yarden O."/>
            <person name="Zeng Q."/>
            <person name="Rollins J.A."/>
            <person name="Lebrun M.H."/>
            <person name="Dickman M."/>
        </authorList>
    </citation>
    <scope>NUCLEOTIDE SEQUENCE [LARGE SCALE GENOMIC DNA]</scope>
    <source>
        <strain evidence="3">T4</strain>
    </source>
</reference>
<protein>
    <submittedName>
        <fullName evidence="2">Uncharacterized protein</fullName>
    </submittedName>
</protein>
<sequence>MDRQATLGATREGGAKKSKRKNFDWISEPRTLELTPFQQFTVDIDWEKSPLGPMNGWSKQLRAMVLLCFADPSPVSFFLSTISDCNSFLLSFIGCLC</sequence>
<gene>
    <name evidence="2" type="ORF">BofuT4_uP005310.1</name>
</gene>
<name>G2Y3Y2_BOTF4</name>